<accession>A0ACC0HXM7</accession>
<sequence>MKLPIRFRYTQILNCSCKLEILWTQNVQGHSSNKEAWTFIIDGSWKSATGNAGIAWIYLDHNMHQIKRQVIVKTSLQDPLMAKANACLEAARWAMK</sequence>
<comment type="caution">
    <text evidence="1">The sequence shown here is derived from an EMBL/GenBank/DDBJ whole genome shotgun (WGS) entry which is preliminary data.</text>
</comment>
<gene>
    <name evidence="1" type="ORF">LOK49_LG04G02520</name>
</gene>
<protein>
    <submittedName>
        <fullName evidence="1">Uncharacterized protein</fullName>
    </submittedName>
</protein>
<proteinExistence type="predicted"/>
<evidence type="ECO:0000313" key="1">
    <source>
        <dbReference type="EMBL" id="KAI8018332.1"/>
    </source>
</evidence>
<organism evidence="1 2">
    <name type="scientific">Camellia lanceoleosa</name>
    <dbReference type="NCBI Taxonomy" id="1840588"/>
    <lineage>
        <taxon>Eukaryota</taxon>
        <taxon>Viridiplantae</taxon>
        <taxon>Streptophyta</taxon>
        <taxon>Embryophyta</taxon>
        <taxon>Tracheophyta</taxon>
        <taxon>Spermatophyta</taxon>
        <taxon>Magnoliopsida</taxon>
        <taxon>eudicotyledons</taxon>
        <taxon>Gunneridae</taxon>
        <taxon>Pentapetalae</taxon>
        <taxon>asterids</taxon>
        <taxon>Ericales</taxon>
        <taxon>Theaceae</taxon>
        <taxon>Camellia</taxon>
    </lineage>
</organism>
<dbReference type="EMBL" id="CM045759">
    <property type="protein sequence ID" value="KAI8018332.1"/>
    <property type="molecule type" value="Genomic_DNA"/>
</dbReference>
<name>A0ACC0HXM7_9ERIC</name>
<reference evidence="1 2" key="1">
    <citation type="journal article" date="2022" name="Plant J.">
        <title>Chromosome-level genome of Camellia lanceoleosa provides a valuable resource for understanding genome evolution and self-incompatibility.</title>
        <authorList>
            <person name="Gong W."/>
            <person name="Xiao S."/>
            <person name="Wang L."/>
            <person name="Liao Z."/>
            <person name="Chang Y."/>
            <person name="Mo W."/>
            <person name="Hu G."/>
            <person name="Li W."/>
            <person name="Zhao G."/>
            <person name="Zhu H."/>
            <person name="Hu X."/>
            <person name="Ji K."/>
            <person name="Xiang X."/>
            <person name="Song Q."/>
            <person name="Yuan D."/>
            <person name="Jin S."/>
            <person name="Zhang L."/>
        </authorList>
    </citation>
    <scope>NUCLEOTIDE SEQUENCE [LARGE SCALE GENOMIC DNA]</scope>
    <source>
        <strain evidence="1">SQ_2022a</strain>
    </source>
</reference>
<keyword evidence="2" id="KW-1185">Reference proteome</keyword>
<dbReference type="Proteomes" id="UP001060215">
    <property type="component" value="Chromosome 2"/>
</dbReference>
<evidence type="ECO:0000313" key="2">
    <source>
        <dbReference type="Proteomes" id="UP001060215"/>
    </source>
</evidence>